<keyword evidence="1" id="KW-0862">Zinc</keyword>
<dbReference type="PROSITE" id="PS50089">
    <property type="entry name" value="ZF_RING_2"/>
    <property type="match status" value="1"/>
</dbReference>
<gene>
    <name evidence="3" type="ORF">C2E20_6420</name>
</gene>
<keyword evidence="4" id="KW-1185">Reference proteome</keyword>
<dbReference type="InterPro" id="IPR013083">
    <property type="entry name" value="Znf_RING/FYVE/PHD"/>
</dbReference>
<reference evidence="3 4" key="1">
    <citation type="journal article" date="2018" name="Plant J.">
        <title>Genome sequences of Chlorella sorokiniana UTEX 1602 and Micractinium conductrix SAG 241.80: implications to maltose excretion by a green alga.</title>
        <authorList>
            <person name="Arriola M.B."/>
            <person name="Velmurugan N."/>
            <person name="Zhang Y."/>
            <person name="Plunkett M.H."/>
            <person name="Hondzo H."/>
            <person name="Barney B.M."/>
        </authorList>
    </citation>
    <scope>NUCLEOTIDE SEQUENCE [LARGE SCALE GENOMIC DNA]</scope>
    <source>
        <strain evidence="3 4">SAG 241.80</strain>
    </source>
</reference>
<evidence type="ECO:0000256" key="1">
    <source>
        <dbReference type="PROSITE-ProRule" id="PRU00175"/>
    </source>
</evidence>
<evidence type="ECO:0000313" key="4">
    <source>
        <dbReference type="Proteomes" id="UP000239649"/>
    </source>
</evidence>
<sequence length="174" mass="18716">MAAAAASAAVGTCAVCLCDLLPSEEAFLDSCFHHFHLQCIERWAEAQLDNPPAHGSPLSCPLCRSPFESAVFDCEGGAFRRRFFGLRHRTAAAAEQAGGSGSLALTAQHRRRRAVYATPLTPEELHVRRQRVAGLTQAQAQRPAVEEFAARELQALMLTADVALVASHVAATHD</sequence>
<dbReference type="Proteomes" id="UP000239649">
    <property type="component" value="Unassembled WGS sequence"/>
</dbReference>
<evidence type="ECO:0000313" key="3">
    <source>
        <dbReference type="EMBL" id="PSC70058.1"/>
    </source>
</evidence>
<comment type="caution">
    <text evidence="3">The sequence shown here is derived from an EMBL/GenBank/DDBJ whole genome shotgun (WGS) entry which is preliminary data.</text>
</comment>
<dbReference type="OrthoDB" id="21204at2759"/>
<dbReference type="AlphaFoldDB" id="A0A2P6V7K5"/>
<dbReference type="PANTHER" id="PTHR47692:SF2">
    <property type="entry name" value="ZINC FINGER RING-TYPE DOMAIN CONTAINING PROTEIN"/>
    <property type="match status" value="1"/>
</dbReference>
<proteinExistence type="predicted"/>
<dbReference type="EMBL" id="LHPF02000022">
    <property type="protein sequence ID" value="PSC70058.1"/>
    <property type="molecule type" value="Genomic_DNA"/>
</dbReference>
<evidence type="ECO:0000259" key="2">
    <source>
        <dbReference type="PROSITE" id="PS50089"/>
    </source>
</evidence>
<keyword evidence="1" id="KW-0479">Metal-binding</keyword>
<dbReference type="PANTHER" id="PTHR47692">
    <property type="entry name" value="RING/U-BOX SUPERFAMILY PROTEIN"/>
    <property type="match status" value="1"/>
</dbReference>
<dbReference type="STRING" id="554055.A0A2P6V7K5"/>
<dbReference type="InterPro" id="IPR001841">
    <property type="entry name" value="Znf_RING"/>
</dbReference>
<dbReference type="GO" id="GO:0008270">
    <property type="term" value="F:zinc ion binding"/>
    <property type="evidence" value="ECO:0007669"/>
    <property type="project" value="UniProtKB-KW"/>
</dbReference>
<feature type="domain" description="RING-type" evidence="2">
    <location>
        <begin position="13"/>
        <end position="64"/>
    </location>
</feature>
<accession>A0A2P6V7K5</accession>
<protein>
    <submittedName>
        <fullName evidence="3">RING zinc finger family</fullName>
    </submittedName>
</protein>
<dbReference type="Gene3D" id="3.30.40.10">
    <property type="entry name" value="Zinc/RING finger domain, C3HC4 (zinc finger)"/>
    <property type="match status" value="1"/>
</dbReference>
<organism evidence="3 4">
    <name type="scientific">Micractinium conductrix</name>
    <dbReference type="NCBI Taxonomy" id="554055"/>
    <lineage>
        <taxon>Eukaryota</taxon>
        <taxon>Viridiplantae</taxon>
        <taxon>Chlorophyta</taxon>
        <taxon>core chlorophytes</taxon>
        <taxon>Trebouxiophyceae</taxon>
        <taxon>Chlorellales</taxon>
        <taxon>Chlorellaceae</taxon>
        <taxon>Chlorella clade</taxon>
        <taxon>Micractinium</taxon>
    </lineage>
</organism>
<dbReference type="SMART" id="SM00184">
    <property type="entry name" value="RING"/>
    <property type="match status" value="1"/>
</dbReference>
<keyword evidence="1" id="KW-0863">Zinc-finger</keyword>
<dbReference type="SUPFAM" id="SSF57850">
    <property type="entry name" value="RING/U-box"/>
    <property type="match status" value="1"/>
</dbReference>
<dbReference type="Pfam" id="PF13639">
    <property type="entry name" value="zf-RING_2"/>
    <property type="match status" value="1"/>
</dbReference>
<name>A0A2P6V7K5_9CHLO</name>